<dbReference type="EMBL" id="LATX01001685">
    <property type="protein sequence ID" value="KTB39366.1"/>
    <property type="molecule type" value="Genomic_DNA"/>
</dbReference>
<reference evidence="2 3" key="1">
    <citation type="submission" date="2015-12" db="EMBL/GenBank/DDBJ databases">
        <title>Draft genome sequence of Moniliophthora roreri, the causal agent of frosty pod rot of cacao.</title>
        <authorList>
            <person name="Aime M.C."/>
            <person name="Diaz-Valderrama J.R."/>
            <person name="Kijpornyongpan T."/>
            <person name="Phillips-Mora W."/>
        </authorList>
    </citation>
    <scope>NUCLEOTIDE SEQUENCE [LARGE SCALE GENOMIC DNA]</scope>
    <source>
        <strain evidence="2 3">MCA 2952</strain>
    </source>
</reference>
<comment type="caution">
    <text evidence="2">The sequence shown here is derived from an EMBL/GenBank/DDBJ whole genome shotgun (WGS) entry which is preliminary data.</text>
</comment>
<feature type="region of interest" description="Disordered" evidence="1">
    <location>
        <begin position="1"/>
        <end position="29"/>
    </location>
</feature>
<evidence type="ECO:0000313" key="2">
    <source>
        <dbReference type="EMBL" id="KTB39366.1"/>
    </source>
</evidence>
<feature type="compositionally biased region" description="Polar residues" evidence="1">
    <location>
        <begin position="1"/>
        <end position="18"/>
    </location>
</feature>
<evidence type="ECO:0000256" key="1">
    <source>
        <dbReference type="SAM" id="MobiDB-lite"/>
    </source>
</evidence>
<dbReference type="AlphaFoldDB" id="A0A0W0FSW0"/>
<gene>
    <name evidence="2" type="ORF">WG66_8071</name>
</gene>
<proteinExistence type="predicted"/>
<name>A0A0W0FSW0_MONRR</name>
<protein>
    <submittedName>
        <fullName evidence="2">Uncharacterized protein</fullName>
    </submittedName>
</protein>
<dbReference type="Proteomes" id="UP000054988">
    <property type="component" value="Unassembled WGS sequence"/>
</dbReference>
<evidence type="ECO:0000313" key="3">
    <source>
        <dbReference type="Proteomes" id="UP000054988"/>
    </source>
</evidence>
<accession>A0A0W0FSW0</accession>
<organism evidence="2 3">
    <name type="scientific">Moniliophthora roreri</name>
    <name type="common">Frosty pod rot fungus</name>
    <name type="synonym">Monilia roreri</name>
    <dbReference type="NCBI Taxonomy" id="221103"/>
    <lineage>
        <taxon>Eukaryota</taxon>
        <taxon>Fungi</taxon>
        <taxon>Dikarya</taxon>
        <taxon>Basidiomycota</taxon>
        <taxon>Agaricomycotina</taxon>
        <taxon>Agaricomycetes</taxon>
        <taxon>Agaricomycetidae</taxon>
        <taxon>Agaricales</taxon>
        <taxon>Marasmiineae</taxon>
        <taxon>Marasmiaceae</taxon>
        <taxon>Moniliophthora</taxon>
    </lineage>
</organism>
<sequence length="157" mass="18321">MSNQPIEEPTMTTPSGSGATLKEGKPDPEEQFITRMATSVIGTMNTKKKDRTKVAVPEYFEGDHKDTQHFMLDVELYLWMNKMKYNTNKKKIFLLSYVRGKVLRWKTGELLKLFSDKGEDDKYENKKPKKEESWSNFKKHLNYLATSQCHWGCSIED</sequence>